<gene>
    <name evidence="2" type="ORF">Sango_2095600</name>
</gene>
<reference evidence="2" key="2">
    <citation type="journal article" date="2024" name="Plant">
        <title>Genomic evolution and insights into agronomic trait innovations of Sesamum species.</title>
        <authorList>
            <person name="Miao H."/>
            <person name="Wang L."/>
            <person name="Qu L."/>
            <person name="Liu H."/>
            <person name="Sun Y."/>
            <person name="Le M."/>
            <person name="Wang Q."/>
            <person name="Wei S."/>
            <person name="Zheng Y."/>
            <person name="Lin W."/>
            <person name="Duan Y."/>
            <person name="Cao H."/>
            <person name="Xiong S."/>
            <person name="Wang X."/>
            <person name="Wei L."/>
            <person name="Li C."/>
            <person name="Ma Q."/>
            <person name="Ju M."/>
            <person name="Zhao R."/>
            <person name="Li G."/>
            <person name="Mu C."/>
            <person name="Tian Q."/>
            <person name="Mei H."/>
            <person name="Zhang T."/>
            <person name="Gao T."/>
            <person name="Zhang H."/>
        </authorList>
    </citation>
    <scope>NUCLEOTIDE SEQUENCE</scope>
    <source>
        <strain evidence="2">K16</strain>
    </source>
</reference>
<name>A0AAE1WBN5_9LAMI</name>
<dbReference type="InterPro" id="IPR021109">
    <property type="entry name" value="Peptidase_aspartic_dom_sf"/>
</dbReference>
<dbReference type="PANTHER" id="PTHR33240">
    <property type="entry name" value="OS08G0508500 PROTEIN"/>
    <property type="match status" value="1"/>
</dbReference>
<dbReference type="SUPFAM" id="SSF56672">
    <property type="entry name" value="DNA/RNA polymerases"/>
    <property type="match status" value="1"/>
</dbReference>
<feature type="region of interest" description="Disordered" evidence="1">
    <location>
        <begin position="1"/>
        <end position="37"/>
    </location>
</feature>
<reference evidence="2" key="1">
    <citation type="submission" date="2020-06" db="EMBL/GenBank/DDBJ databases">
        <authorList>
            <person name="Li T."/>
            <person name="Hu X."/>
            <person name="Zhang T."/>
            <person name="Song X."/>
            <person name="Zhang H."/>
            <person name="Dai N."/>
            <person name="Sheng W."/>
            <person name="Hou X."/>
            <person name="Wei L."/>
        </authorList>
    </citation>
    <scope>NUCLEOTIDE SEQUENCE</scope>
    <source>
        <strain evidence="2">K16</strain>
        <tissue evidence="2">Leaf</tissue>
    </source>
</reference>
<dbReference type="Proteomes" id="UP001289374">
    <property type="component" value="Unassembled WGS sequence"/>
</dbReference>
<accession>A0AAE1WBN5</accession>
<feature type="compositionally biased region" description="Basic and acidic residues" evidence="1">
    <location>
        <begin position="1"/>
        <end position="17"/>
    </location>
</feature>
<dbReference type="Gene3D" id="2.40.70.10">
    <property type="entry name" value="Acid Proteases"/>
    <property type="match status" value="1"/>
</dbReference>
<dbReference type="Gene3D" id="3.30.70.270">
    <property type="match status" value="1"/>
</dbReference>
<comment type="caution">
    <text evidence="2">The sequence shown here is derived from an EMBL/GenBank/DDBJ whole genome shotgun (WGS) entry which is preliminary data.</text>
</comment>
<proteinExistence type="predicted"/>
<dbReference type="CDD" id="cd00303">
    <property type="entry name" value="retropepsin_like"/>
    <property type="match status" value="1"/>
</dbReference>
<dbReference type="EMBL" id="JACGWL010000012">
    <property type="protein sequence ID" value="KAK4390323.1"/>
    <property type="molecule type" value="Genomic_DNA"/>
</dbReference>
<dbReference type="PANTHER" id="PTHR33240:SF8">
    <property type="entry name" value="OS03G0439900 PROTEIN"/>
    <property type="match status" value="1"/>
</dbReference>
<protein>
    <submittedName>
        <fullName evidence="2">Uncharacterized protein</fullName>
    </submittedName>
</protein>
<dbReference type="AlphaFoldDB" id="A0AAE1WBN5"/>
<dbReference type="InterPro" id="IPR043502">
    <property type="entry name" value="DNA/RNA_pol_sf"/>
</dbReference>
<dbReference type="InterPro" id="IPR043128">
    <property type="entry name" value="Rev_trsase/Diguanyl_cyclase"/>
</dbReference>
<keyword evidence="3" id="KW-1185">Reference proteome</keyword>
<evidence type="ECO:0000256" key="1">
    <source>
        <dbReference type="SAM" id="MobiDB-lite"/>
    </source>
</evidence>
<organism evidence="2 3">
    <name type="scientific">Sesamum angolense</name>
    <dbReference type="NCBI Taxonomy" id="2727404"/>
    <lineage>
        <taxon>Eukaryota</taxon>
        <taxon>Viridiplantae</taxon>
        <taxon>Streptophyta</taxon>
        <taxon>Embryophyta</taxon>
        <taxon>Tracheophyta</taxon>
        <taxon>Spermatophyta</taxon>
        <taxon>Magnoliopsida</taxon>
        <taxon>eudicotyledons</taxon>
        <taxon>Gunneridae</taxon>
        <taxon>Pentapetalae</taxon>
        <taxon>asterids</taxon>
        <taxon>lamiids</taxon>
        <taxon>Lamiales</taxon>
        <taxon>Pedaliaceae</taxon>
        <taxon>Sesamum</taxon>
    </lineage>
</organism>
<sequence length="362" mass="40511">MGPYQKRGDNKTKETKAPAKTLSPKKVPSTPQAAGSRPMIRLVRESYEILDVEAMEDTSLIQFGRMEKTGPKNSHNDALVITALLANYEVGRIFIDSGSSADIFFGEAYNQMQLGDITPEKVNTSLYGFAGKVVHLRGMISLSLTLGTRTPRKTCMLKFLVVDVPSTYNAILRRPTLNAFRAIISTYHMKIKFLTFGGVGEMQGDPLQSRKCYVEVYLNLEENGGCVDLRDLNKACPKDFYPLPQIDQLSGFYFQMRIVEHDGCVTRIPSNHVGSRRSSYIPAIGGQDILSANWKNVEVYVDDMLVNNKEARNHMANLEETFVVLRKYRLKLNPGKYRSEFGEATSLASWLLKGGSKSILSK</sequence>
<evidence type="ECO:0000313" key="2">
    <source>
        <dbReference type="EMBL" id="KAK4390323.1"/>
    </source>
</evidence>
<evidence type="ECO:0000313" key="3">
    <source>
        <dbReference type="Proteomes" id="UP001289374"/>
    </source>
</evidence>